<reference evidence="7 8" key="1">
    <citation type="journal article" date="2018" name="Science">
        <title>The opium poppy genome and morphinan production.</title>
        <authorList>
            <person name="Guo L."/>
            <person name="Winzer T."/>
            <person name="Yang X."/>
            <person name="Li Y."/>
            <person name="Ning Z."/>
            <person name="He Z."/>
            <person name="Teodor R."/>
            <person name="Lu Y."/>
            <person name="Bowser T.A."/>
            <person name="Graham I.A."/>
            <person name="Ye K."/>
        </authorList>
    </citation>
    <scope>NUCLEOTIDE SEQUENCE [LARGE SCALE GENOMIC DNA]</scope>
    <source>
        <strain evidence="8">cv. HN1</strain>
        <tissue evidence="7">Leaves</tissue>
    </source>
</reference>
<dbReference type="GO" id="GO:0005634">
    <property type="term" value="C:nucleus"/>
    <property type="evidence" value="ECO:0007669"/>
    <property type="project" value="TreeGrafter"/>
</dbReference>
<dbReference type="PANTHER" id="PTHR10169:SF38">
    <property type="entry name" value="DNA TOPOISOMERASE 2"/>
    <property type="match status" value="1"/>
</dbReference>
<sequence>MVYRPVSYVPGLYKIFDEILVNAADNKQRDPKIGEVKVDFGVEGNTKVNKHRKRVRQPTTTDDTTSDIECGSANIETKRKQVERRERSTMERTTRWAMMVLFDEYL</sequence>
<evidence type="ECO:0000256" key="4">
    <source>
        <dbReference type="ARBA" id="ARBA00023029"/>
    </source>
</evidence>
<keyword evidence="6" id="KW-0413">Isomerase</keyword>
<dbReference type="InterPro" id="IPR036890">
    <property type="entry name" value="HATPase_C_sf"/>
</dbReference>
<dbReference type="SUPFAM" id="SSF55874">
    <property type="entry name" value="ATPase domain of HSP90 chaperone/DNA topoisomerase II/histidine kinase"/>
    <property type="match status" value="1"/>
</dbReference>
<comment type="catalytic activity">
    <reaction evidence="1">
        <text>ATP-dependent breakage, passage and rejoining of double-stranded DNA.</text>
        <dbReference type="EC" id="5.6.2.2"/>
    </reaction>
</comment>
<evidence type="ECO:0000313" key="8">
    <source>
        <dbReference type="Proteomes" id="UP000316621"/>
    </source>
</evidence>
<proteinExistence type="predicted"/>
<name>A0A4Y7KAT7_PAPSO</name>
<dbReference type="EMBL" id="CM010721">
    <property type="protein sequence ID" value="RZC69470.1"/>
    <property type="molecule type" value="Genomic_DNA"/>
</dbReference>
<evidence type="ECO:0000256" key="6">
    <source>
        <dbReference type="ARBA" id="ARBA00023235"/>
    </source>
</evidence>
<dbReference type="PANTHER" id="PTHR10169">
    <property type="entry name" value="DNA TOPOISOMERASE/GYRASE"/>
    <property type="match status" value="1"/>
</dbReference>
<evidence type="ECO:0000313" key="7">
    <source>
        <dbReference type="EMBL" id="RZC69470.1"/>
    </source>
</evidence>
<dbReference type="GO" id="GO:0003918">
    <property type="term" value="F:DNA topoisomerase type II (double strand cut, ATP-hydrolyzing) activity"/>
    <property type="evidence" value="ECO:0007669"/>
    <property type="project" value="UniProtKB-EC"/>
</dbReference>
<evidence type="ECO:0000256" key="3">
    <source>
        <dbReference type="ARBA" id="ARBA00012895"/>
    </source>
</evidence>
<evidence type="ECO:0000256" key="1">
    <source>
        <dbReference type="ARBA" id="ARBA00000185"/>
    </source>
</evidence>
<keyword evidence="8" id="KW-1185">Reference proteome</keyword>
<dbReference type="AlphaFoldDB" id="A0A4Y7KAT7"/>
<comment type="cofactor">
    <cofactor evidence="2">
        <name>Mg(2+)</name>
        <dbReference type="ChEBI" id="CHEBI:18420"/>
    </cofactor>
</comment>
<evidence type="ECO:0000256" key="2">
    <source>
        <dbReference type="ARBA" id="ARBA00001946"/>
    </source>
</evidence>
<dbReference type="GO" id="GO:0003677">
    <property type="term" value="F:DNA binding"/>
    <property type="evidence" value="ECO:0007669"/>
    <property type="project" value="UniProtKB-KW"/>
</dbReference>
<dbReference type="Gene3D" id="3.30.565.10">
    <property type="entry name" value="Histidine kinase-like ATPase, C-terminal domain"/>
    <property type="match status" value="1"/>
</dbReference>
<dbReference type="GO" id="GO:0000819">
    <property type="term" value="P:sister chromatid segregation"/>
    <property type="evidence" value="ECO:0007669"/>
    <property type="project" value="TreeGrafter"/>
</dbReference>
<gene>
    <name evidence="7" type="ORF">C5167_032640</name>
</gene>
<dbReference type="Gramene" id="RZC69470">
    <property type="protein sequence ID" value="RZC69470"/>
    <property type="gene ID" value="C5167_032640"/>
</dbReference>
<accession>A0A4Y7KAT7</accession>
<dbReference type="STRING" id="3469.A0A4Y7KAT7"/>
<dbReference type="EC" id="5.6.2.2" evidence="3"/>
<protein>
    <recommendedName>
        <fullName evidence="3">DNA topoisomerase (ATP-hydrolyzing)</fullName>
        <ecNumber evidence="3">5.6.2.2</ecNumber>
    </recommendedName>
</protein>
<keyword evidence="5" id="KW-0238">DNA-binding</keyword>
<evidence type="ECO:0000256" key="5">
    <source>
        <dbReference type="ARBA" id="ARBA00023125"/>
    </source>
</evidence>
<keyword evidence="4" id="KW-0799">Topoisomerase</keyword>
<organism evidence="7 8">
    <name type="scientific">Papaver somniferum</name>
    <name type="common">Opium poppy</name>
    <dbReference type="NCBI Taxonomy" id="3469"/>
    <lineage>
        <taxon>Eukaryota</taxon>
        <taxon>Viridiplantae</taxon>
        <taxon>Streptophyta</taxon>
        <taxon>Embryophyta</taxon>
        <taxon>Tracheophyta</taxon>
        <taxon>Spermatophyta</taxon>
        <taxon>Magnoliopsida</taxon>
        <taxon>Ranunculales</taxon>
        <taxon>Papaveraceae</taxon>
        <taxon>Papaveroideae</taxon>
        <taxon>Papaver</taxon>
    </lineage>
</organism>
<dbReference type="InterPro" id="IPR050634">
    <property type="entry name" value="DNA_Topoisomerase_II"/>
</dbReference>
<dbReference type="GO" id="GO:0000712">
    <property type="term" value="P:resolution of meiotic recombination intermediates"/>
    <property type="evidence" value="ECO:0007669"/>
    <property type="project" value="TreeGrafter"/>
</dbReference>
<dbReference type="Proteomes" id="UP000316621">
    <property type="component" value="Chromosome 7"/>
</dbReference>